<dbReference type="InterPro" id="IPR021858">
    <property type="entry name" value="Fun_TF"/>
</dbReference>
<dbReference type="Pfam" id="PF11951">
    <property type="entry name" value="Fungal_trans_2"/>
    <property type="match status" value="1"/>
</dbReference>
<organism evidence="1 2">
    <name type="scientific">Hyphodiscus hymeniophilus</name>
    <dbReference type="NCBI Taxonomy" id="353542"/>
    <lineage>
        <taxon>Eukaryota</taxon>
        <taxon>Fungi</taxon>
        <taxon>Dikarya</taxon>
        <taxon>Ascomycota</taxon>
        <taxon>Pezizomycotina</taxon>
        <taxon>Leotiomycetes</taxon>
        <taxon>Helotiales</taxon>
        <taxon>Hyphodiscaceae</taxon>
        <taxon>Hyphodiscus</taxon>
    </lineage>
</organism>
<dbReference type="InterPro" id="IPR053157">
    <property type="entry name" value="Sterol_Uptake_Regulator"/>
</dbReference>
<dbReference type="EMBL" id="VNKQ01000007">
    <property type="protein sequence ID" value="KAG0649822.1"/>
    <property type="molecule type" value="Genomic_DNA"/>
</dbReference>
<evidence type="ECO:0000313" key="1">
    <source>
        <dbReference type="EMBL" id="KAG0649822.1"/>
    </source>
</evidence>
<name>A0A9P6VLL3_9HELO</name>
<dbReference type="InterPro" id="IPR022698">
    <property type="entry name" value="OrsD"/>
</dbReference>
<reference evidence="1" key="1">
    <citation type="submission" date="2019-07" db="EMBL/GenBank/DDBJ databases">
        <title>Hyphodiscus hymeniophilus genome sequencing and assembly.</title>
        <authorList>
            <person name="Kramer G."/>
            <person name="Nodwell J."/>
        </authorList>
    </citation>
    <scope>NUCLEOTIDE SEQUENCE</scope>
    <source>
        <strain evidence="1">ATCC 34498</strain>
    </source>
</reference>
<dbReference type="OrthoDB" id="416217at2759"/>
<gene>
    <name evidence="1" type="ORF">D0Z07_3550</name>
</gene>
<protein>
    <submittedName>
        <fullName evidence="1">Orsellinic acid biosynthesis cluster</fullName>
    </submittedName>
</protein>
<dbReference type="GO" id="GO:0001228">
    <property type="term" value="F:DNA-binding transcription activator activity, RNA polymerase II-specific"/>
    <property type="evidence" value="ECO:0007669"/>
    <property type="project" value="TreeGrafter"/>
</dbReference>
<dbReference type="PANTHER" id="PTHR47784:SF5">
    <property type="entry name" value="STEROL UPTAKE CONTROL PROTEIN 2"/>
    <property type="match status" value="1"/>
</dbReference>
<proteinExistence type="predicted"/>
<comment type="caution">
    <text evidence="1">The sequence shown here is derived from an EMBL/GenBank/DDBJ whole genome shotgun (WGS) entry which is preliminary data.</text>
</comment>
<sequence length="488" mass="55221">MPLEPSAPSLLDPDPAELFRYLPSYKVVVCVTCQYAVQPHAIPRHLKDIHHIHRGRRRPFMQYISKLELGDPEDVIESKIYEFPVPIIPVQDGLACQSGGCAHLCVSEKRMKSHWLSVHGRQGRSILDWQPAPLQTFFRGNLLRYFTERGVVREAIPTSQTDTRIITLTNVSHQATTLSSSDRALLQHYVTSTSISIAHDESSEALWQVTVPQLASQHPFLMHGILACSALHVAYKYPAQQGQHLIEASRHQSIAMPLFRSAIGNVNEDNCHSVMVFSHLLVIYSFALERQDERLLIVEGDGPDVSPSWLHFLRNGCVMICFFWDQIKSGPVRDLANQWDVPIVTENCDLPLVDYFLSAIPPCDSQYAWSEEECRLYTDAAVELGEAFAYAQTLGEKLTTWDALRIWPLLISVEFMDVLHGWHPGALILLAHYCVLLKTVECHWYFEGRATKLLSTILKRIDARWLCFIRGPLKDVGTCASDVLGETN</sequence>
<keyword evidence="2" id="KW-1185">Reference proteome</keyword>
<accession>A0A9P6VLL3</accession>
<dbReference type="PANTHER" id="PTHR47784">
    <property type="entry name" value="STEROL UPTAKE CONTROL PROTEIN 2"/>
    <property type="match status" value="1"/>
</dbReference>
<dbReference type="Pfam" id="PF12013">
    <property type="entry name" value="OrsD"/>
    <property type="match status" value="1"/>
</dbReference>
<dbReference type="AlphaFoldDB" id="A0A9P6VLL3"/>
<dbReference type="Proteomes" id="UP000785200">
    <property type="component" value="Unassembled WGS sequence"/>
</dbReference>
<evidence type="ECO:0000313" key="2">
    <source>
        <dbReference type="Proteomes" id="UP000785200"/>
    </source>
</evidence>